<accession>A0A699R5T1</accession>
<name>A0A699R5T1_TANCI</name>
<dbReference type="EMBL" id="BKCJ011065833">
    <property type="protein sequence ID" value="GFC78474.1"/>
    <property type="molecule type" value="Genomic_DNA"/>
</dbReference>
<reference evidence="1" key="1">
    <citation type="journal article" date="2019" name="Sci. Rep.">
        <title>Draft genome of Tanacetum cinerariifolium, the natural source of mosquito coil.</title>
        <authorList>
            <person name="Yamashiro T."/>
            <person name="Shiraishi A."/>
            <person name="Satake H."/>
            <person name="Nakayama K."/>
        </authorList>
    </citation>
    <scope>NUCLEOTIDE SEQUENCE</scope>
</reference>
<proteinExistence type="predicted"/>
<comment type="caution">
    <text evidence="1">The sequence shown here is derived from an EMBL/GenBank/DDBJ whole genome shotgun (WGS) entry which is preliminary data.</text>
</comment>
<feature type="non-terminal residue" evidence="1">
    <location>
        <position position="111"/>
    </location>
</feature>
<protein>
    <submittedName>
        <fullName evidence="1">Uncharacterized protein</fullName>
    </submittedName>
</protein>
<dbReference type="AlphaFoldDB" id="A0A699R5T1"/>
<evidence type="ECO:0000313" key="1">
    <source>
        <dbReference type="EMBL" id="GFC78474.1"/>
    </source>
</evidence>
<gene>
    <name evidence="1" type="ORF">Tci_850444</name>
</gene>
<sequence length="111" mass="12710">MCDVPFSDKNHFDAESDLIKSLLTRDTSIDYSPKINSLLEEFAGKLVHINPIPLGIDETDYDPKDDIRFIDQLLYDDTSSEDDSFEDIDYVEASPPDFEFVSLEEVQNDIL</sequence>
<organism evidence="1">
    <name type="scientific">Tanacetum cinerariifolium</name>
    <name type="common">Dalmatian daisy</name>
    <name type="synonym">Chrysanthemum cinerariifolium</name>
    <dbReference type="NCBI Taxonomy" id="118510"/>
    <lineage>
        <taxon>Eukaryota</taxon>
        <taxon>Viridiplantae</taxon>
        <taxon>Streptophyta</taxon>
        <taxon>Embryophyta</taxon>
        <taxon>Tracheophyta</taxon>
        <taxon>Spermatophyta</taxon>
        <taxon>Magnoliopsida</taxon>
        <taxon>eudicotyledons</taxon>
        <taxon>Gunneridae</taxon>
        <taxon>Pentapetalae</taxon>
        <taxon>asterids</taxon>
        <taxon>campanulids</taxon>
        <taxon>Asterales</taxon>
        <taxon>Asteraceae</taxon>
        <taxon>Asteroideae</taxon>
        <taxon>Anthemideae</taxon>
        <taxon>Anthemidinae</taxon>
        <taxon>Tanacetum</taxon>
    </lineage>
</organism>